<dbReference type="PANTHER" id="PTHR46558">
    <property type="entry name" value="TRACRIPTIONAL REGULATORY PROTEIN-RELATED-RELATED"/>
    <property type="match status" value="1"/>
</dbReference>
<keyword evidence="2" id="KW-1133">Transmembrane helix</keyword>
<evidence type="ECO:0000313" key="5">
    <source>
        <dbReference type="Proteomes" id="UP000183047"/>
    </source>
</evidence>
<dbReference type="PROSITE" id="PS50943">
    <property type="entry name" value="HTH_CROC1"/>
    <property type="match status" value="1"/>
</dbReference>
<gene>
    <name evidence="4" type="ORF">SAMN02910451_01430</name>
</gene>
<protein>
    <submittedName>
        <fullName evidence="4">Transcriptional regulator, contains XRE-family HTH domain</fullName>
    </submittedName>
</protein>
<dbReference type="OrthoDB" id="9813152at2"/>
<sequence length="236" mass="26589">MDQKKIGLFLKDLRKEKGITQEELAQLLGVSSRSVSRWETGSNMPDISLLSAIADYYDVDVREIIDGERKSGMNEEIKEVADKMADYAGTEKSSLFKWVRIISLIGTMFLTLAVVFQCIEYEPNIFRFGAVVLSFLGLVAFAITTLYANGILEKLAEKKHFATVVRVIVILLIAISVKFIVINALVIGLAFLRLASPMIRSRESITMIKSICLKNTDLILIPDYLFFQMMAKMLFL</sequence>
<dbReference type="RefSeq" id="WP_074462082.1">
    <property type="nucleotide sequence ID" value="NZ_FMUR01000008.1"/>
</dbReference>
<dbReference type="Gene3D" id="1.10.260.40">
    <property type="entry name" value="lambda repressor-like DNA-binding domains"/>
    <property type="match status" value="1"/>
</dbReference>
<organism evidence="4 5">
    <name type="scientific">Butyrivibrio hungatei</name>
    <dbReference type="NCBI Taxonomy" id="185008"/>
    <lineage>
        <taxon>Bacteria</taxon>
        <taxon>Bacillati</taxon>
        <taxon>Bacillota</taxon>
        <taxon>Clostridia</taxon>
        <taxon>Lachnospirales</taxon>
        <taxon>Lachnospiraceae</taxon>
        <taxon>Butyrivibrio</taxon>
    </lineage>
</organism>
<dbReference type="InterPro" id="IPR001387">
    <property type="entry name" value="Cro/C1-type_HTH"/>
</dbReference>
<feature type="transmembrane region" description="Helical" evidence="2">
    <location>
        <begin position="128"/>
        <end position="148"/>
    </location>
</feature>
<feature type="transmembrane region" description="Helical" evidence="2">
    <location>
        <begin position="98"/>
        <end position="116"/>
    </location>
</feature>
<dbReference type="SMART" id="SM00530">
    <property type="entry name" value="HTH_XRE"/>
    <property type="match status" value="1"/>
</dbReference>
<evidence type="ECO:0000256" key="1">
    <source>
        <dbReference type="ARBA" id="ARBA00023125"/>
    </source>
</evidence>
<proteinExistence type="predicted"/>
<keyword evidence="5" id="KW-1185">Reference proteome</keyword>
<dbReference type="GO" id="GO:0003677">
    <property type="term" value="F:DNA binding"/>
    <property type="evidence" value="ECO:0007669"/>
    <property type="project" value="UniProtKB-KW"/>
</dbReference>
<dbReference type="PANTHER" id="PTHR46558:SF11">
    <property type="entry name" value="HTH-TYPE TRANSCRIPTIONAL REGULATOR XRE"/>
    <property type="match status" value="1"/>
</dbReference>
<name>A0A1G5DBA4_9FIRM</name>
<dbReference type="EMBL" id="FMUR01000008">
    <property type="protein sequence ID" value="SCY11896.1"/>
    <property type="molecule type" value="Genomic_DNA"/>
</dbReference>
<keyword evidence="1" id="KW-0238">DNA-binding</keyword>
<evidence type="ECO:0000259" key="3">
    <source>
        <dbReference type="PROSITE" id="PS50943"/>
    </source>
</evidence>
<keyword evidence="2" id="KW-0472">Membrane</keyword>
<dbReference type="InterPro" id="IPR010982">
    <property type="entry name" value="Lambda_DNA-bd_dom_sf"/>
</dbReference>
<evidence type="ECO:0000313" key="4">
    <source>
        <dbReference type="EMBL" id="SCY11896.1"/>
    </source>
</evidence>
<dbReference type="Pfam" id="PF01381">
    <property type="entry name" value="HTH_3"/>
    <property type="match status" value="1"/>
</dbReference>
<reference evidence="5" key="1">
    <citation type="submission" date="2016-10" db="EMBL/GenBank/DDBJ databases">
        <authorList>
            <person name="Varghese N."/>
            <person name="Submissions S."/>
        </authorList>
    </citation>
    <scope>NUCLEOTIDE SEQUENCE [LARGE SCALE GENOMIC DNA]</scope>
    <source>
        <strain evidence="5">XBD2006</strain>
    </source>
</reference>
<feature type="transmembrane region" description="Helical" evidence="2">
    <location>
        <begin position="168"/>
        <end position="192"/>
    </location>
</feature>
<feature type="domain" description="HTH cro/C1-type" evidence="3">
    <location>
        <begin position="10"/>
        <end position="64"/>
    </location>
</feature>
<accession>A0A1G5DBA4</accession>
<dbReference type="AlphaFoldDB" id="A0A1G5DBA4"/>
<dbReference type="CDD" id="cd00093">
    <property type="entry name" value="HTH_XRE"/>
    <property type="match status" value="1"/>
</dbReference>
<dbReference type="SUPFAM" id="SSF47413">
    <property type="entry name" value="lambda repressor-like DNA-binding domains"/>
    <property type="match status" value="1"/>
</dbReference>
<dbReference type="Proteomes" id="UP000183047">
    <property type="component" value="Unassembled WGS sequence"/>
</dbReference>
<keyword evidence="2" id="KW-0812">Transmembrane</keyword>
<evidence type="ECO:0000256" key="2">
    <source>
        <dbReference type="SAM" id="Phobius"/>
    </source>
</evidence>